<accession>E6K941</accession>
<dbReference type="AlphaFoldDB" id="E6K941"/>
<evidence type="ECO:0000313" key="1">
    <source>
        <dbReference type="EMBL" id="EFU29849.1"/>
    </source>
</evidence>
<dbReference type="EMBL" id="AEPD01000033">
    <property type="protein sequence ID" value="EFU29849.1"/>
    <property type="molecule type" value="Genomic_DNA"/>
</dbReference>
<dbReference type="HOGENOM" id="CLU_3139096_0_0_10"/>
<organism evidence="1 2">
    <name type="scientific">Segatella buccae ATCC 33574</name>
    <dbReference type="NCBI Taxonomy" id="873513"/>
    <lineage>
        <taxon>Bacteria</taxon>
        <taxon>Pseudomonadati</taxon>
        <taxon>Bacteroidota</taxon>
        <taxon>Bacteroidia</taxon>
        <taxon>Bacteroidales</taxon>
        <taxon>Prevotellaceae</taxon>
        <taxon>Segatella</taxon>
    </lineage>
</organism>
<proteinExistence type="predicted"/>
<keyword evidence="2" id="KW-1185">Reference proteome</keyword>
<sequence length="49" mass="5614">MTNSQRCGCKNNHYLRNTQSSFIGILSQDAKSFFILSFSCHLLVESMKQ</sequence>
<name>E6K941_9BACT</name>
<protein>
    <submittedName>
        <fullName evidence="1">Uncharacterized protein</fullName>
    </submittedName>
</protein>
<comment type="caution">
    <text evidence="1">The sequence shown here is derived from an EMBL/GenBank/DDBJ whole genome shotgun (WGS) entry which is preliminary data.</text>
</comment>
<gene>
    <name evidence="1" type="ORF">HMPREF6485_2127</name>
</gene>
<evidence type="ECO:0000313" key="2">
    <source>
        <dbReference type="Proteomes" id="UP000003112"/>
    </source>
</evidence>
<reference evidence="1 2" key="1">
    <citation type="submission" date="2010-10" db="EMBL/GenBank/DDBJ databases">
        <authorList>
            <person name="Muzny D."/>
            <person name="Qin X."/>
            <person name="Deng J."/>
            <person name="Jiang H."/>
            <person name="Liu Y."/>
            <person name="Qu J."/>
            <person name="Song X.-Z."/>
            <person name="Zhang L."/>
            <person name="Thornton R."/>
            <person name="Coyle M."/>
            <person name="Francisco L."/>
            <person name="Jackson L."/>
            <person name="Javaid M."/>
            <person name="Korchina V."/>
            <person name="Kovar C."/>
            <person name="Mata R."/>
            <person name="Mathew T."/>
            <person name="Ngo R."/>
            <person name="Nguyen L."/>
            <person name="Nguyen N."/>
            <person name="Okwuonu G."/>
            <person name="Ongeri F."/>
            <person name="Pham C."/>
            <person name="Simmons D."/>
            <person name="Wilczek-Boney K."/>
            <person name="Hale W."/>
            <person name="Jakkamsetti A."/>
            <person name="Pham P."/>
            <person name="Ruth R."/>
            <person name="San Lucas F."/>
            <person name="Warren J."/>
            <person name="Zhang J."/>
            <person name="Zhao Z."/>
            <person name="Zhou C."/>
            <person name="Zhu D."/>
            <person name="Lee S."/>
            <person name="Bess C."/>
            <person name="Blankenburg K."/>
            <person name="Forbes L."/>
            <person name="Fu Q."/>
            <person name="Gubbala S."/>
            <person name="Hirani K."/>
            <person name="Jayaseelan J.C."/>
            <person name="Lara F."/>
            <person name="Munidasa M."/>
            <person name="Palculict T."/>
            <person name="Patil S."/>
            <person name="Pu L.-L."/>
            <person name="Saada N."/>
            <person name="Tang L."/>
            <person name="Weissenberger G."/>
            <person name="Zhu Y."/>
            <person name="Hemphill L."/>
            <person name="Shang Y."/>
            <person name="Youmans B."/>
            <person name="Ayvaz T."/>
            <person name="Ross M."/>
            <person name="Santibanez J."/>
            <person name="Aqrawi P."/>
            <person name="Gross S."/>
            <person name="Joshi V."/>
            <person name="Fowler G."/>
            <person name="Nazareth L."/>
            <person name="Reid J."/>
            <person name="Worley K."/>
            <person name="Petrosino J."/>
            <person name="Highlander S."/>
            <person name="Gibbs R."/>
        </authorList>
    </citation>
    <scope>NUCLEOTIDE SEQUENCE [LARGE SCALE GENOMIC DNA]</scope>
    <source>
        <strain evidence="1 2">ATCC 33574</strain>
    </source>
</reference>
<dbReference type="Proteomes" id="UP000003112">
    <property type="component" value="Unassembled WGS sequence"/>
</dbReference>